<sequence length="356" mass="42587">MNALNRQKFNQYGKVKLYIATCFWVFSLSLLANGSKNSISKNKVEDEAVKIDIIINKNDINEFENGGNDIGNDEDKDLIFLDQIQDDEDEKKQKKLEKTNKLERFIRKIDEKVNPILKFQISKSYGTWYLLKTEDNLEKDLRNVRYDFLQQENGYLVVKSYFDPKTNNWNEERHRAWIEEKKGHVYFEVEKKYFKNNKNEIVFFDKNYRYMIIKYNNGLTKVFSRYPNNNKISLEDEELEEFERIVENKNNLKNVIYDVKIKNIREIENERKKAELKAKTDELEKQLSENPASVFQIDTIGARKELERRRKKEQMLKFETKDGTKNVEVIEIQDKDLKNENKIKSNDNDTGTNKEY</sequence>
<dbReference type="SUPFAM" id="SSF50814">
    <property type="entry name" value="Lipocalins"/>
    <property type="match status" value="1"/>
</dbReference>
<protein>
    <submittedName>
        <fullName evidence="3">Uncharacterized protein</fullName>
    </submittedName>
</protein>
<dbReference type="EMBL" id="AP019831">
    <property type="protein sequence ID" value="BBM45001.1"/>
    <property type="molecule type" value="Genomic_DNA"/>
</dbReference>
<name>A0A510K2Q2_9FUSO</name>
<gene>
    <name evidence="3" type="ORF">JMUB3870_1119</name>
</gene>
<feature type="region of interest" description="Disordered" evidence="2">
    <location>
        <begin position="336"/>
        <end position="356"/>
    </location>
</feature>
<organism evidence="3 4">
    <name type="scientific">Leptotrichia trevisanii</name>
    <dbReference type="NCBI Taxonomy" id="109328"/>
    <lineage>
        <taxon>Bacteria</taxon>
        <taxon>Fusobacteriati</taxon>
        <taxon>Fusobacteriota</taxon>
        <taxon>Fusobacteriia</taxon>
        <taxon>Fusobacteriales</taxon>
        <taxon>Leptotrichiaceae</taxon>
        <taxon>Leptotrichia</taxon>
    </lineage>
</organism>
<feature type="coiled-coil region" evidence="1">
    <location>
        <begin position="232"/>
        <end position="289"/>
    </location>
</feature>
<keyword evidence="1" id="KW-0175">Coiled coil</keyword>
<evidence type="ECO:0000256" key="1">
    <source>
        <dbReference type="SAM" id="Coils"/>
    </source>
</evidence>
<dbReference type="Proteomes" id="UP000422644">
    <property type="component" value="Chromosome"/>
</dbReference>
<dbReference type="Gene3D" id="2.40.128.20">
    <property type="match status" value="1"/>
</dbReference>
<keyword evidence="4" id="KW-1185">Reference proteome</keyword>
<dbReference type="RefSeq" id="WP_026749104.1">
    <property type="nucleotide sequence ID" value="NZ_AP019831.1"/>
</dbReference>
<dbReference type="AlphaFoldDB" id="A0A510K2Q2"/>
<dbReference type="InterPro" id="IPR012674">
    <property type="entry name" value="Calycin"/>
</dbReference>
<evidence type="ECO:0000313" key="3">
    <source>
        <dbReference type="EMBL" id="BBM45001.1"/>
    </source>
</evidence>
<evidence type="ECO:0000313" key="4">
    <source>
        <dbReference type="Proteomes" id="UP000422644"/>
    </source>
</evidence>
<proteinExistence type="predicted"/>
<reference evidence="3 4" key="1">
    <citation type="submission" date="2019-07" db="EMBL/GenBank/DDBJ databases">
        <title>Complete Genome Sequence of Leptotrichia trevisanii Strain JMUB3870.</title>
        <authorList>
            <person name="Watanabe S."/>
            <person name="Cui L."/>
        </authorList>
    </citation>
    <scope>NUCLEOTIDE SEQUENCE [LARGE SCALE GENOMIC DNA]</scope>
    <source>
        <strain evidence="3 4">JMUB3870</strain>
    </source>
</reference>
<accession>A0A510K2Q2</accession>
<evidence type="ECO:0000256" key="2">
    <source>
        <dbReference type="SAM" id="MobiDB-lite"/>
    </source>
</evidence>
<dbReference type="OrthoDB" id="82433at2"/>